<feature type="compositionally biased region" description="Basic and acidic residues" evidence="1">
    <location>
        <begin position="41"/>
        <end position="57"/>
    </location>
</feature>
<dbReference type="Proteomes" id="UP000619761">
    <property type="component" value="Unassembled WGS sequence"/>
</dbReference>
<gene>
    <name evidence="2" type="ORF">GCM10011613_00430</name>
</gene>
<sequence length="72" mass="8657">MQFNENRIRERAYQIWESEGKPEGCAAKHWTMACEYESAYEDHSDHNVHHHDVDIHPLKTPQQKKQSKHNHH</sequence>
<organism evidence="2 3">
    <name type="scientific">Cellvibrio zantedeschiae</name>
    <dbReference type="NCBI Taxonomy" id="1237077"/>
    <lineage>
        <taxon>Bacteria</taxon>
        <taxon>Pseudomonadati</taxon>
        <taxon>Pseudomonadota</taxon>
        <taxon>Gammaproteobacteria</taxon>
        <taxon>Cellvibrionales</taxon>
        <taxon>Cellvibrionaceae</taxon>
        <taxon>Cellvibrio</taxon>
    </lineage>
</organism>
<evidence type="ECO:0000313" key="2">
    <source>
        <dbReference type="EMBL" id="GGY61010.1"/>
    </source>
</evidence>
<dbReference type="RefSeq" id="WP_189414929.1">
    <property type="nucleotide sequence ID" value="NZ_BMYZ01000001.1"/>
</dbReference>
<keyword evidence="3" id="KW-1185">Reference proteome</keyword>
<accession>A0ABQ3ANT6</accession>
<evidence type="ECO:0000313" key="3">
    <source>
        <dbReference type="Proteomes" id="UP000619761"/>
    </source>
</evidence>
<evidence type="ECO:0008006" key="4">
    <source>
        <dbReference type="Google" id="ProtNLM"/>
    </source>
</evidence>
<protein>
    <recommendedName>
        <fullName evidence="4">DUF2934 domain-containing protein</fullName>
    </recommendedName>
</protein>
<comment type="caution">
    <text evidence="2">The sequence shown here is derived from an EMBL/GenBank/DDBJ whole genome shotgun (WGS) entry which is preliminary data.</text>
</comment>
<name>A0ABQ3ANT6_9GAMM</name>
<evidence type="ECO:0000256" key="1">
    <source>
        <dbReference type="SAM" id="MobiDB-lite"/>
    </source>
</evidence>
<feature type="region of interest" description="Disordered" evidence="1">
    <location>
        <begin position="41"/>
        <end position="72"/>
    </location>
</feature>
<dbReference type="Pfam" id="PF11154">
    <property type="entry name" value="DUF2934"/>
    <property type="match status" value="1"/>
</dbReference>
<reference evidence="3" key="1">
    <citation type="journal article" date="2019" name="Int. J. Syst. Evol. Microbiol.">
        <title>The Global Catalogue of Microorganisms (GCM) 10K type strain sequencing project: providing services to taxonomists for standard genome sequencing and annotation.</title>
        <authorList>
            <consortium name="The Broad Institute Genomics Platform"/>
            <consortium name="The Broad Institute Genome Sequencing Center for Infectious Disease"/>
            <person name="Wu L."/>
            <person name="Ma J."/>
        </authorList>
    </citation>
    <scope>NUCLEOTIDE SEQUENCE [LARGE SCALE GENOMIC DNA]</scope>
    <source>
        <strain evidence="3">KCTC 32239</strain>
    </source>
</reference>
<proteinExistence type="predicted"/>
<dbReference type="EMBL" id="BMYZ01000001">
    <property type="protein sequence ID" value="GGY61010.1"/>
    <property type="molecule type" value="Genomic_DNA"/>
</dbReference>
<dbReference type="InterPro" id="IPR021327">
    <property type="entry name" value="DUF2934"/>
</dbReference>